<feature type="compositionally biased region" description="Low complexity" evidence="2">
    <location>
        <begin position="9"/>
        <end position="33"/>
    </location>
</feature>
<evidence type="ECO:0000313" key="4">
    <source>
        <dbReference type="Proteomes" id="UP000436181"/>
    </source>
</evidence>
<dbReference type="InterPro" id="IPR014710">
    <property type="entry name" value="RmlC-like_jellyroll"/>
</dbReference>
<dbReference type="SUPFAM" id="SSF51182">
    <property type="entry name" value="RmlC-like cupins"/>
    <property type="match status" value="1"/>
</dbReference>
<dbReference type="Gene3D" id="2.60.120.10">
    <property type="entry name" value="Jelly Rolls"/>
    <property type="match status" value="1"/>
</dbReference>
<reference evidence="3 4" key="1">
    <citation type="submission" date="2019-10" db="EMBL/GenBank/DDBJ databases">
        <title>Corynebacterium sp novel species isolated from the respiratory tract of Marmot.</title>
        <authorList>
            <person name="Zhang G."/>
        </authorList>
    </citation>
    <scope>NUCLEOTIDE SEQUENCE [LARGE SCALE GENOMIC DNA]</scope>
    <source>
        <strain evidence="3 4">336</strain>
    </source>
</reference>
<dbReference type="Pfam" id="PF00908">
    <property type="entry name" value="dTDP_sugar_isom"/>
    <property type="match status" value="1"/>
</dbReference>
<protein>
    <submittedName>
        <fullName evidence="3">dTDP-4-keto-6-deoxy-D-glucose epimerase</fullName>
    </submittedName>
</protein>
<evidence type="ECO:0000256" key="1">
    <source>
        <dbReference type="ARBA" id="ARBA00010154"/>
    </source>
</evidence>
<feature type="region of interest" description="Disordered" evidence="2">
    <location>
        <begin position="1"/>
        <end position="33"/>
    </location>
</feature>
<dbReference type="Proteomes" id="UP000436181">
    <property type="component" value="Unassembled WGS sequence"/>
</dbReference>
<name>A0ABQ6VE86_9CORY</name>
<dbReference type="CDD" id="cd00438">
    <property type="entry name" value="cupin_RmlC"/>
    <property type="match status" value="1"/>
</dbReference>
<accession>A0ABQ6VE86</accession>
<dbReference type="EMBL" id="WBZJ01000001">
    <property type="protein sequence ID" value="KAB3522750.1"/>
    <property type="molecule type" value="Genomic_DNA"/>
</dbReference>
<dbReference type="InterPro" id="IPR000888">
    <property type="entry name" value="RmlC-like"/>
</dbReference>
<comment type="caution">
    <text evidence="3">The sequence shown here is derived from an EMBL/GenBank/DDBJ whole genome shotgun (WGS) entry which is preliminary data.</text>
</comment>
<sequence>MTHADGQPTTSTSTSASASNTATRTGSATTTNTTSTSLDVSALLDRINTDNTLPGSIVDLPIPGAWVYVPRTFSDDRGSFHEWFRGDQFMERLGYPFTIAQANLSRSTRNVIRGIHLADVPPGQAKLVTCVAGSITDVLVDLRTGSPTFGKHVSLPISDAQPLIVHIPLGVGHAFHAVSETAVVNYLVTEAYNPEAEWEIHPFDGALGVAWDIDEDTAILSPKDQAAPHLADVTDRLPNYREVRGWEQELQRGWELAMDESDAWAGE</sequence>
<dbReference type="InterPro" id="IPR011051">
    <property type="entry name" value="RmlC_Cupin_sf"/>
</dbReference>
<organism evidence="3 4">
    <name type="scientific">Corynebacterium zhongnanshanii</name>
    <dbReference type="NCBI Taxonomy" id="2768834"/>
    <lineage>
        <taxon>Bacteria</taxon>
        <taxon>Bacillati</taxon>
        <taxon>Actinomycetota</taxon>
        <taxon>Actinomycetes</taxon>
        <taxon>Mycobacteriales</taxon>
        <taxon>Corynebacteriaceae</taxon>
        <taxon>Corynebacterium</taxon>
    </lineage>
</organism>
<dbReference type="PANTHER" id="PTHR21047:SF2">
    <property type="entry name" value="THYMIDINE DIPHOSPHO-4-KETO-RHAMNOSE 3,5-EPIMERASE"/>
    <property type="match status" value="1"/>
</dbReference>
<keyword evidence="4" id="KW-1185">Reference proteome</keyword>
<dbReference type="RefSeq" id="WP_151843647.1">
    <property type="nucleotide sequence ID" value="NZ_WBZJ01000001.1"/>
</dbReference>
<evidence type="ECO:0000313" key="3">
    <source>
        <dbReference type="EMBL" id="KAB3522750.1"/>
    </source>
</evidence>
<evidence type="ECO:0000256" key="2">
    <source>
        <dbReference type="SAM" id="MobiDB-lite"/>
    </source>
</evidence>
<gene>
    <name evidence="3" type="ORF">F8377_00775</name>
</gene>
<dbReference type="PANTHER" id="PTHR21047">
    <property type="entry name" value="DTDP-6-DEOXY-D-GLUCOSE-3,5 EPIMERASE"/>
    <property type="match status" value="1"/>
</dbReference>
<proteinExistence type="inferred from homology"/>
<comment type="similarity">
    <text evidence="1">Belongs to the dTDP-4-dehydrorhamnose 3,5-epimerase family.</text>
</comment>